<dbReference type="RefSeq" id="XP_062655586.1">
    <property type="nucleotide sequence ID" value="XM_062799568.1"/>
</dbReference>
<gene>
    <name evidence="3" type="ORF">B0H64DRAFT_220489</name>
</gene>
<evidence type="ECO:0000313" key="4">
    <source>
        <dbReference type="Proteomes" id="UP001278766"/>
    </source>
</evidence>
<evidence type="ECO:0000313" key="3">
    <source>
        <dbReference type="EMBL" id="KAK3292072.1"/>
    </source>
</evidence>
<accession>A0AAE0H8S5</accession>
<dbReference type="Proteomes" id="UP001278766">
    <property type="component" value="Unassembled WGS sequence"/>
</dbReference>
<evidence type="ECO:0000256" key="2">
    <source>
        <dbReference type="SAM" id="SignalP"/>
    </source>
</evidence>
<feature type="signal peptide" evidence="2">
    <location>
        <begin position="1"/>
        <end position="19"/>
    </location>
</feature>
<evidence type="ECO:0000256" key="1">
    <source>
        <dbReference type="SAM" id="MobiDB-lite"/>
    </source>
</evidence>
<evidence type="ECO:0008006" key="5">
    <source>
        <dbReference type="Google" id="ProtNLM"/>
    </source>
</evidence>
<reference evidence="3" key="1">
    <citation type="journal article" date="2023" name="Mol. Phylogenet. Evol.">
        <title>Genome-scale phylogeny and comparative genomics of the fungal order Sordariales.</title>
        <authorList>
            <person name="Hensen N."/>
            <person name="Bonometti L."/>
            <person name="Westerberg I."/>
            <person name="Brannstrom I.O."/>
            <person name="Guillou S."/>
            <person name="Cros-Aarteil S."/>
            <person name="Calhoun S."/>
            <person name="Haridas S."/>
            <person name="Kuo A."/>
            <person name="Mondo S."/>
            <person name="Pangilinan J."/>
            <person name="Riley R."/>
            <person name="LaButti K."/>
            <person name="Andreopoulos B."/>
            <person name="Lipzen A."/>
            <person name="Chen C."/>
            <person name="Yan M."/>
            <person name="Daum C."/>
            <person name="Ng V."/>
            <person name="Clum A."/>
            <person name="Steindorff A."/>
            <person name="Ohm R.A."/>
            <person name="Martin F."/>
            <person name="Silar P."/>
            <person name="Natvig D.O."/>
            <person name="Lalanne C."/>
            <person name="Gautier V."/>
            <person name="Ament-Velasquez S.L."/>
            <person name="Kruys A."/>
            <person name="Hutchinson M.I."/>
            <person name="Powell A.J."/>
            <person name="Barry K."/>
            <person name="Miller A.N."/>
            <person name="Grigoriev I.V."/>
            <person name="Debuchy R."/>
            <person name="Gladieux P."/>
            <person name="Hiltunen Thoren M."/>
            <person name="Johannesson H."/>
        </authorList>
    </citation>
    <scope>NUCLEOTIDE SEQUENCE</scope>
    <source>
        <strain evidence="3">CBS 168.71</strain>
    </source>
</reference>
<name>A0AAE0H8S5_9PEZI</name>
<comment type="caution">
    <text evidence="3">The sequence shown here is derived from an EMBL/GenBank/DDBJ whole genome shotgun (WGS) entry which is preliminary data.</text>
</comment>
<sequence>MRLANAFRSTAQFFFLVGASLVNRSVSCGLGVVIDIDGAAKSMLLCVLGGTRVPRKGEEEAWTTQRVFVPLSHATISSSLFQMTPRVSGLLSQTCSADSTCNRTRIGEDGRSAPGLILFLLNPAPLSKRPLGQPHHHHHSKHGRACLPP</sequence>
<feature type="chain" id="PRO_5042208049" description="Secreted protein" evidence="2">
    <location>
        <begin position="20"/>
        <end position="149"/>
    </location>
</feature>
<feature type="region of interest" description="Disordered" evidence="1">
    <location>
        <begin position="129"/>
        <end position="149"/>
    </location>
</feature>
<dbReference type="GeneID" id="87836516"/>
<reference evidence="3" key="2">
    <citation type="submission" date="2023-06" db="EMBL/GenBank/DDBJ databases">
        <authorList>
            <consortium name="Lawrence Berkeley National Laboratory"/>
            <person name="Haridas S."/>
            <person name="Hensen N."/>
            <person name="Bonometti L."/>
            <person name="Westerberg I."/>
            <person name="Brannstrom I.O."/>
            <person name="Guillou S."/>
            <person name="Cros-Aarteil S."/>
            <person name="Calhoun S."/>
            <person name="Kuo A."/>
            <person name="Mondo S."/>
            <person name="Pangilinan J."/>
            <person name="Riley R."/>
            <person name="Labutti K."/>
            <person name="Andreopoulos B."/>
            <person name="Lipzen A."/>
            <person name="Chen C."/>
            <person name="Yanf M."/>
            <person name="Daum C."/>
            <person name="Ng V."/>
            <person name="Clum A."/>
            <person name="Steindorff A."/>
            <person name="Ohm R."/>
            <person name="Martin F."/>
            <person name="Silar P."/>
            <person name="Natvig D."/>
            <person name="Lalanne C."/>
            <person name="Gautier V."/>
            <person name="Ament-Velasquez S.L."/>
            <person name="Kruys A."/>
            <person name="Hutchinson M.I."/>
            <person name="Powell A.J."/>
            <person name="Barry K."/>
            <person name="Miller A.N."/>
            <person name="Grigoriev I.V."/>
            <person name="Debuchy R."/>
            <person name="Gladieux P."/>
            <person name="Thoren M.H."/>
            <person name="Johannesson H."/>
        </authorList>
    </citation>
    <scope>NUCLEOTIDE SEQUENCE</scope>
    <source>
        <strain evidence="3">CBS 168.71</strain>
    </source>
</reference>
<keyword evidence="4" id="KW-1185">Reference proteome</keyword>
<proteinExistence type="predicted"/>
<dbReference type="EMBL" id="JAUEPN010000007">
    <property type="protein sequence ID" value="KAK3292072.1"/>
    <property type="molecule type" value="Genomic_DNA"/>
</dbReference>
<keyword evidence="2" id="KW-0732">Signal</keyword>
<protein>
    <recommendedName>
        <fullName evidence="5">Secreted protein</fullName>
    </recommendedName>
</protein>
<feature type="compositionally biased region" description="Basic residues" evidence="1">
    <location>
        <begin position="134"/>
        <end position="149"/>
    </location>
</feature>
<dbReference type="AlphaFoldDB" id="A0AAE0H8S5"/>
<organism evidence="3 4">
    <name type="scientific">Chaetomium fimeti</name>
    <dbReference type="NCBI Taxonomy" id="1854472"/>
    <lineage>
        <taxon>Eukaryota</taxon>
        <taxon>Fungi</taxon>
        <taxon>Dikarya</taxon>
        <taxon>Ascomycota</taxon>
        <taxon>Pezizomycotina</taxon>
        <taxon>Sordariomycetes</taxon>
        <taxon>Sordariomycetidae</taxon>
        <taxon>Sordariales</taxon>
        <taxon>Chaetomiaceae</taxon>
        <taxon>Chaetomium</taxon>
    </lineage>
</organism>